<dbReference type="EMBL" id="DXGA01000204">
    <property type="protein sequence ID" value="HIW94730.1"/>
    <property type="molecule type" value="Genomic_DNA"/>
</dbReference>
<proteinExistence type="predicted"/>
<sequence length="1098" mass="123928">MTLPSSELLARRRDLALEQEDEMAALLFQLHLLREKRDVEELSRLFFLLPETIAEESHAVSFTMALQALFAPGSHHPIPRLPYPPSELLLIALLLREECKHFSPEEGWDLLASINHYFRADLQNEGHWADLLLLYEALQVFDDVPDIPARLYTHALAPQLEALISMDAPSVSDLLLMLGPIYGGETGADLFRRCIDLRALTCAPGSSPMLAAKFRLMDLLSTLGKTEEALALGAEILTEERDDDENRLFLCSTSLLRADIRLDRLETAGVEEDLHTAQRLYELLDPTFDEDASLSFHLHTAFVRYYFLNTADAADTGHLEYHAQQAYALALSHDFGPENTLAAINNLIFPLSYTGRFEEAAAILDVGLTLIQQEEMEDSPSAITLYTSAALVNLDDRLPPQARQIAAGLQDDGGDPVLSFWTLFHRASQILEGRSLPEEALIQARGLVIRCERLLGRFCREVSTASISLKRLRALLFFRQGDRDQARYWTFSAISDAREHPYLHPFGTLFNFFTAFSRFLPDILIGPELKALLDELCAGMPERIRRILTHRDESYILQALSANTVLINFMLALSEQGEIFCTVEELYALVINGKSIYSRLLRLNKAMRSRNPQNEPLYRQLDDLREGILAEQTSEMLRGEGWDVYPMMQEKRLLELSLEEDIPATFRWLSCEEVLSRLPDGAALVDYYAYPANRSGDLFLTDMRYAVFAAYRVNGQLYLKRLPSLNFLEVRWNLLLVTAEARASRFRTLAQGLGSVGHGVLYRKLFHPVAALLDERVHTLFLSPDGELAKLPFGLLGPVPTRRLCDRYTIIYLESARDLKPDITIQLDGQEALVVGNPDFSLTPVDPESVPQNLTDRLVSKIPLTKIEAQMVADKLHTRPLLRRAACKRALQDCTASILHIATHGAFYFDPETDDTPTQCEALFAPMRRACLYFSGANDWLLSGQEDPVLGNGVLTAEELCHYRMKPPQLVVLSACFSGMGDVQQGNGIVGLQTAFKVQGAKAMLLSVWEADDFAAAILMDRFYDNLASMPAGQALRDAQHYVRSVTIAQLGDRQWFDERRFRRIGLVAEDMRKMASRPPNFRPFSHIRYWGGYILYE</sequence>
<name>A0A9D1RWA6_9FIRM</name>
<protein>
    <submittedName>
        <fullName evidence="2">CHAT domain-containing protein</fullName>
    </submittedName>
</protein>
<evidence type="ECO:0000259" key="1">
    <source>
        <dbReference type="Pfam" id="PF12770"/>
    </source>
</evidence>
<organism evidence="2 3">
    <name type="scientific">Candidatus Flavonifractor merdipullorum</name>
    <dbReference type="NCBI Taxonomy" id="2838590"/>
    <lineage>
        <taxon>Bacteria</taxon>
        <taxon>Bacillati</taxon>
        <taxon>Bacillota</taxon>
        <taxon>Clostridia</taxon>
        <taxon>Eubacteriales</taxon>
        <taxon>Oscillospiraceae</taxon>
        <taxon>Flavonifractor</taxon>
    </lineage>
</organism>
<gene>
    <name evidence="2" type="ORF">H9868_09380</name>
</gene>
<dbReference type="Pfam" id="PF12770">
    <property type="entry name" value="CHAT"/>
    <property type="match status" value="1"/>
</dbReference>
<comment type="caution">
    <text evidence="2">The sequence shown here is derived from an EMBL/GenBank/DDBJ whole genome shotgun (WGS) entry which is preliminary data.</text>
</comment>
<evidence type="ECO:0000313" key="2">
    <source>
        <dbReference type="EMBL" id="HIW94730.1"/>
    </source>
</evidence>
<dbReference type="AlphaFoldDB" id="A0A9D1RWA6"/>
<reference evidence="2" key="1">
    <citation type="journal article" date="2021" name="PeerJ">
        <title>Extensive microbial diversity within the chicken gut microbiome revealed by metagenomics and culture.</title>
        <authorList>
            <person name="Gilroy R."/>
            <person name="Ravi A."/>
            <person name="Getino M."/>
            <person name="Pursley I."/>
            <person name="Horton D.L."/>
            <person name="Alikhan N.F."/>
            <person name="Baker D."/>
            <person name="Gharbi K."/>
            <person name="Hall N."/>
            <person name="Watson M."/>
            <person name="Adriaenssens E.M."/>
            <person name="Foster-Nyarko E."/>
            <person name="Jarju S."/>
            <person name="Secka A."/>
            <person name="Antonio M."/>
            <person name="Oren A."/>
            <person name="Chaudhuri R.R."/>
            <person name="La Ragione R."/>
            <person name="Hildebrand F."/>
            <person name="Pallen M.J."/>
        </authorList>
    </citation>
    <scope>NUCLEOTIDE SEQUENCE</scope>
    <source>
        <strain evidence="2">ChiGjej6B6-1540</strain>
    </source>
</reference>
<dbReference type="Proteomes" id="UP000824192">
    <property type="component" value="Unassembled WGS sequence"/>
</dbReference>
<evidence type="ECO:0000313" key="3">
    <source>
        <dbReference type="Proteomes" id="UP000824192"/>
    </source>
</evidence>
<dbReference type="InterPro" id="IPR024983">
    <property type="entry name" value="CHAT_dom"/>
</dbReference>
<accession>A0A9D1RWA6</accession>
<feature type="domain" description="CHAT" evidence="1">
    <location>
        <begin position="761"/>
        <end position="1097"/>
    </location>
</feature>
<reference evidence="2" key="2">
    <citation type="submission" date="2021-04" db="EMBL/GenBank/DDBJ databases">
        <authorList>
            <person name="Gilroy R."/>
        </authorList>
    </citation>
    <scope>NUCLEOTIDE SEQUENCE</scope>
    <source>
        <strain evidence="2">ChiGjej6B6-1540</strain>
    </source>
</reference>